<proteinExistence type="predicted"/>
<dbReference type="Proteomes" id="UP000305471">
    <property type="component" value="Unassembled WGS sequence"/>
</dbReference>
<sequence>MNRFLILFILLSGCLATCSVYACSSNCVDVQMSGNIMTVTGYNAKGEAVYIKTVSIAATDSSSINALSTSDELASSTSTGSDSSSSTTMLANGGKVVATTYSFTTTTSIVIVTFTAIYDASGNLLSLDVDRKEYSRFEMAR</sequence>
<evidence type="ECO:0000313" key="3">
    <source>
        <dbReference type="Proteomes" id="UP000305471"/>
    </source>
</evidence>
<keyword evidence="1" id="KW-0732">Signal</keyword>
<name>A0A4U0ZG10_9ALTE</name>
<dbReference type="AlphaFoldDB" id="A0A4U0ZG10"/>
<evidence type="ECO:0000313" key="2">
    <source>
        <dbReference type="EMBL" id="TKB03398.1"/>
    </source>
</evidence>
<evidence type="ECO:0000256" key="1">
    <source>
        <dbReference type="SAM" id="SignalP"/>
    </source>
</evidence>
<protein>
    <recommendedName>
        <fullName evidence="4">DUF3568 family protein</fullName>
    </recommendedName>
</protein>
<dbReference type="EMBL" id="SWCO01000005">
    <property type="protein sequence ID" value="TKB03398.1"/>
    <property type="molecule type" value="Genomic_DNA"/>
</dbReference>
<feature type="chain" id="PRO_5020800964" description="DUF3568 family protein" evidence="1">
    <location>
        <begin position="23"/>
        <end position="141"/>
    </location>
</feature>
<evidence type="ECO:0008006" key="4">
    <source>
        <dbReference type="Google" id="ProtNLM"/>
    </source>
</evidence>
<organism evidence="2 3">
    <name type="scientific">Alteromonas portus</name>
    <dbReference type="NCBI Taxonomy" id="2565549"/>
    <lineage>
        <taxon>Bacteria</taxon>
        <taxon>Pseudomonadati</taxon>
        <taxon>Pseudomonadota</taxon>
        <taxon>Gammaproteobacteria</taxon>
        <taxon>Alteromonadales</taxon>
        <taxon>Alteromonadaceae</taxon>
        <taxon>Alteromonas/Salinimonas group</taxon>
        <taxon>Alteromonas</taxon>
    </lineage>
</organism>
<dbReference type="RefSeq" id="WP_136782092.1">
    <property type="nucleotide sequence ID" value="NZ_SWCO01000005.1"/>
</dbReference>
<keyword evidence="3" id="KW-1185">Reference proteome</keyword>
<accession>A0A4U0ZG10</accession>
<dbReference type="PROSITE" id="PS51257">
    <property type="entry name" value="PROKAR_LIPOPROTEIN"/>
    <property type="match status" value="1"/>
</dbReference>
<reference evidence="2 3" key="1">
    <citation type="submission" date="2019-04" db="EMBL/GenBank/DDBJ databases">
        <title>Alteromonas portus sp. nov., an alginate lyase-excreting marine bacterium.</title>
        <authorList>
            <person name="Huang H."/>
            <person name="Mo K."/>
            <person name="Bao S."/>
        </authorList>
    </citation>
    <scope>NUCLEOTIDE SEQUENCE [LARGE SCALE GENOMIC DNA]</scope>
    <source>
        <strain evidence="2 3">HB161718</strain>
    </source>
</reference>
<gene>
    <name evidence="2" type="ORF">E5672_10180</name>
</gene>
<feature type="signal peptide" evidence="1">
    <location>
        <begin position="1"/>
        <end position="22"/>
    </location>
</feature>
<comment type="caution">
    <text evidence="2">The sequence shown here is derived from an EMBL/GenBank/DDBJ whole genome shotgun (WGS) entry which is preliminary data.</text>
</comment>